<name>A0AAW9R4R5_9GAMM</name>
<dbReference type="GO" id="GO:0009279">
    <property type="term" value="C:cell outer membrane"/>
    <property type="evidence" value="ECO:0007669"/>
    <property type="project" value="TreeGrafter"/>
</dbReference>
<dbReference type="InterPro" id="IPR018392">
    <property type="entry name" value="LysM"/>
</dbReference>
<dbReference type="Pfam" id="PF01551">
    <property type="entry name" value="Peptidase_M23"/>
    <property type="match status" value="1"/>
</dbReference>
<accession>A0AAW9R4R5</accession>
<evidence type="ECO:0000256" key="1">
    <source>
        <dbReference type="ARBA" id="ARBA00038420"/>
    </source>
</evidence>
<dbReference type="AlphaFoldDB" id="A0AAW9R4R5"/>
<sequence>MSLFRLLALLLILPLLASCGVTPRAVVKRDPAAVAASKTSPRPAAQPMAGRTHRVVRGDTLYGIAFRHGLDYRDLARWNAIAPPYTIYPGQRLRLGAEPAARVSAAPAPSATTRANAPAAPPVRNTAPAAPAATPAAVPVVASAPKPVAAAPAPASVPPSSGSVAWRWPTSGQIIGKFVAGEPTRQGINIAGSAGQPVVAAAAGEVVYSGSGLIGYGELIIIRHSDTFLSAYGHNRKRLVAEGEKVSAGQQVAEMGRSGASRDMLHFEIRRNGKPIDPLPLLPAR</sequence>
<comment type="caution">
    <text evidence="5">The sequence shown here is derived from an EMBL/GenBank/DDBJ whole genome shotgun (WGS) entry which is preliminary data.</text>
</comment>
<evidence type="ECO:0000256" key="3">
    <source>
        <dbReference type="SAM" id="SignalP"/>
    </source>
</evidence>
<evidence type="ECO:0000313" key="5">
    <source>
        <dbReference type="EMBL" id="MEJ1249061.1"/>
    </source>
</evidence>
<dbReference type="PANTHER" id="PTHR21666:SF263">
    <property type="entry name" value="MUREIN HYDROLASE ACTIVATOR NLPD"/>
    <property type="match status" value="1"/>
</dbReference>
<keyword evidence="6" id="KW-1185">Reference proteome</keyword>
<reference evidence="5 6" key="1">
    <citation type="journal article" date="2016" name="Antonie Van Leeuwenhoek">
        <title>Denitratimonas tolerans gen. nov., sp. nov., a denitrifying bacterium isolated from a bioreactor for tannery wastewater treatment.</title>
        <authorList>
            <person name="Han S.I."/>
            <person name="Kim J.O."/>
            <person name="Lee Y.R."/>
            <person name="Ekpeghere K.I."/>
            <person name="Koh S.C."/>
            <person name="Whang K.S."/>
        </authorList>
    </citation>
    <scope>NUCLEOTIDE SEQUENCE [LARGE SCALE GENOMIC DNA]</scope>
    <source>
        <strain evidence="5 6">KACC 17565</strain>
    </source>
</reference>
<dbReference type="SUPFAM" id="SSF51261">
    <property type="entry name" value="Duplicated hybrid motif"/>
    <property type="match status" value="1"/>
</dbReference>
<dbReference type="GO" id="GO:0004222">
    <property type="term" value="F:metalloendopeptidase activity"/>
    <property type="evidence" value="ECO:0007669"/>
    <property type="project" value="TreeGrafter"/>
</dbReference>
<dbReference type="GO" id="GO:0032153">
    <property type="term" value="C:cell division site"/>
    <property type="evidence" value="ECO:0007669"/>
    <property type="project" value="TreeGrafter"/>
</dbReference>
<dbReference type="InterPro" id="IPR016047">
    <property type="entry name" value="M23ase_b-sheet_dom"/>
</dbReference>
<organism evidence="5 6">
    <name type="scientific">Denitratimonas tolerans</name>
    <dbReference type="NCBI Taxonomy" id="1338420"/>
    <lineage>
        <taxon>Bacteria</taxon>
        <taxon>Pseudomonadati</taxon>
        <taxon>Pseudomonadota</taxon>
        <taxon>Gammaproteobacteria</taxon>
        <taxon>Lysobacterales</taxon>
        <taxon>Lysobacteraceae</taxon>
        <taxon>Denitratimonas</taxon>
    </lineage>
</organism>
<dbReference type="PROSITE" id="PS51782">
    <property type="entry name" value="LYSM"/>
    <property type="match status" value="1"/>
</dbReference>
<dbReference type="SMART" id="SM00257">
    <property type="entry name" value="LysM"/>
    <property type="match status" value="1"/>
</dbReference>
<dbReference type="CDD" id="cd12797">
    <property type="entry name" value="M23_peptidase"/>
    <property type="match status" value="1"/>
</dbReference>
<dbReference type="RefSeq" id="WP_337334776.1">
    <property type="nucleotide sequence ID" value="NZ_JBBDHC010000005.1"/>
</dbReference>
<dbReference type="PROSITE" id="PS51257">
    <property type="entry name" value="PROKAR_LIPOPROTEIN"/>
    <property type="match status" value="1"/>
</dbReference>
<gene>
    <name evidence="5" type="ORF">WB794_05160</name>
</gene>
<evidence type="ECO:0000313" key="6">
    <source>
        <dbReference type="Proteomes" id="UP001364472"/>
    </source>
</evidence>
<dbReference type="PANTHER" id="PTHR21666">
    <property type="entry name" value="PEPTIDASE-RELATED"/>
    <property type="match status" value="1"/>
</dbReference>
<dbReference type="Gene3D" id="3.10.350.10">
    <property type="entry name" value="LysM domain"/>
    <property type="match status" value="1"/>
</dbReference>
<keyword evidence="3" id="KW-0732">Signal</keyword>
<feature type="signal peptide" evidence="3">
    <location>
        <begin position="1"/>
        <end position="17"/>
    </location>
</feature>
<evidence type="ECO:0000259" key="4">
    <source>
        <dbReference type="PROSITE" id="PS51782"/>
    </source>
</evidence>
<dbReference type="Proteomes" id="UP001364472">
    <property type="component" value="Unassembled WGS sequence"/>
</dbReference>
<proteinExistence type="inferred from homology"/>
<dbReference type="Gene3D" id="2.70.70.10">
    <property type="entry name" value="Glucose Permease (Domain IIA)"/>
    <property type="match status" value="1"/>
</dbReference>
<dbReference type="Pfam" id="PF01476">
    <property type="entry name" value="LysM"/>
    <property type="match status" value="1"/>
</dbReference>
<dbReference type="EMBL" id="JBBDHC010000005">
    <property type="protein sequence ID" value="MEJ1249061.1"/>
    <property type="molecule type" value="Genomic_DNA"/>
</dbReference>
<feature type="domain" description="LysM" evidence="4">
    <location>
        <begin position="51"/>
        <end position="95"/>
    </location>
</feature>
<dbReference type="InterPro" id="IPR050570">
    <property type="entry name" value="Cell_wall_metabolism_enzyme"/>
</dbReference>
<protein>
    <submittedName>
        <fullName evidence="5">Peptidoglycan DD-metalloendopeptidase family protein</fullName>
    </submittedName>
</protein>
<dbReference type="InterPro" id="IPR011055">
    <property type="entry name" value="Dup_hybrid_motif"/>
</dbReference>
<evidence type="ECO:0000256" key="2">
    <source>
        <dbReference type="SAM" id="MobiDB-lite"/>
    </source>
</evidence>
<feature type="chain" id="PRO_5043757252" evidence="3">
    <location>
        <begin position="18"/>
        <end position="285"/>
    </location>
</feature>
<feature type="region of interest" description="Disordered" evidence="2">
    <location>
        <begin position="104"/>
        <end position="130"/>
    </location>
</feature>
<dbReference type="InterPro" id="IPR036779">
    <property type="entry name" value="LysM_dom_sf"/>
</dbReference>
<comment type="similarity">
    <text evidence="1">Belongs to the E.coli NlpD/Haemophilus LppB family.</text>
</comment>
<dbReference type="CDD" id="cd00118">
    <property type="entry name" value="LysM"/>
    <property type="match status" value="1"/>
</dbReference>